<evidence type="ECO:0000313" key="11">
    <source>
        <dbReference type="Proteomes" id="UP000265816"/>
    </source>
</evidence>
<evidence type="ECO:0000256" key="1">
    <source>
        <dbReference type="ARBA" id="ARBA00004496"/>
    </source>
</evidence>
<evidence type="ECO:0000259" key="9">
    <source>
        <dbReference type="SMART" id="SM00977"/>
    </source>
</evidence>
<dbReference type="InterPro" id="IPR012795">
    <property type="entry name" value="tRNA_Ile_lys_synt_N"/>
</dbReference>
<dbReference type="SUPFAM" id="SSF56037">
    <property type="entry name" value="PheT/TilS domain"/>
    <property type="match status" value="1"/>
</dbReference>
<dbReference type="GO" id="GO:0032267">
    <property type="term" value="F:tRNA(Ile)-lysidine synthase activity"/>
    <property type="evidence" value="ECO:0007669"/>
    <property type="project" value="UniProtKB-EC"/>
</dbReference>
<dbReference type="EMBL" id="QWVT01000004">
    <property type="protein sequence ID" value="RID88562.1"/>
    <property type="molecule type" value="Genomic_DNA"/>
</dbReference>
<keyword evidence="6 8" id="KW-0067">ATP-binding</keyword>
<comment type="caution">
    <text evidence="10">The sequence shown here is derived from an EMBL/GenBank/DDBJ whole genome shotgun (WGS) entry which is preliminary data.</text>
</comment>
<dbReference type="NCBIfam" id="TIGR02433">
    <property type="entry name" value="lysidine_TilS_C"/>
    <property type="match status" value="1"/>
</dbReference>
<reference evidence="10 11" key="1">
    <citation type="submission" date="2018-08" db="EMBL/GenBank/DDBJ databases">
        <title>Bacillus jemisoniae sp. nov., Bacillus chryseoplanitiae sp. nov., Bacillus resnikiae sp. nov., and Bacillus frankliniae sp. nov., isolated from Viking spacecraft and associated surfaces.</title>
        <authorList>
            <person name="Seuylemezian A."/>
            <person name="Vaishampayan P."/>
        </authorList>
    </citation>
    <scope>NUCLEOTIDE SEQUENCE [LARGE SCALE GENOMIC DNA]</scope>
    <source>
        <strain evidence="10 11">JJ-247</strain>
    </source>
</reference>
<dbReference type="Pfam" id="PF09179">
    <property type="entry name" value="TilS"/>
    <property type="match status" value="1"/>
</dbReference>
<evidence type="ECO:0000256" key="2">
    <source>
        <dbReference type="ARBA" id="ARBA00022490"/>
    </source>
</evidence>
<dbReference type="NCBIfam" id="TIGR02432">
    <property type="entry name" value="lysidine_TilS_N"/>
    <property type="match status" value="1"/>
</dbReference>
<dbReference type="RefSeq" id="WP_119111133.1">
    <property type="nucleotide sequence ID" value="NZ_CBCSEO010000019.1"/>
</dbReference>
<dbReference type="Proteomes" id="UP000265816">
    <property type="component" value="Unassembled WGS sequence"/>
</dbReference>
<sequence length="464" mass="53233">MIENAVRTFMKRHSFDLSGKAIAVGVSGGPDSLALLHYLWSQREQLNLKLIAVHVDHMFRGEESYQEGLFVARFCKQRNIPFEMERMDVPKHMKETGLSSQQAARELRYSVFRKVMERHHLTCLALGHHGDDQIETVLMRLTRGSSGKARAGIPFSRKFSSGTLIRPFLCLTKDDLEEYCRLHTLEPRRDPSNDKDTYGRNRFRHRVIPFLKGENPQVHEHFQRFSEETQEDEVYLAELTARKMNTVMEKDSGRITVDIPSFQEMPMPLQRRGIKLILNYLYEEKPSSLSAVHIDKIFSIIRSQHPSGSLDFPKGLKVVKSYRKCQFLLSDESCATQPYWFELDGPGTVVLPSGDTIEARMEHGSDCGPKRSWSICFDAAEVAWPIVIRTREAGDRMTLLGMDGTKKIKDIFINEKIPLSARDAWPVVTDSTGRILWLPGLKKSSLSVESRESGNYMQLLYNKY</sequence>
<keyword evidence="3 8" id="KW-0436">Ligase</keyword>
<keyword evidence="11" id="KW-1185">Reference proteome</keyword>
<dbReference type="EC" id="6.3.4.19" evidence="8"/>
<comment type="domain">
    <text evidence="8">The N-terminal region contains the highly conserved SGGXDS motif, predicted to be a P-loop motif involved in ATP binding.</text>
</comment>
<dbReference type="Gene3D" id="3.30.465.60">
    <property type="match status" value="1"/>
</dbReference>
<feature type="binding site" evidence="8">
    <location>
        <begin position="27"/>
        <end position="32"/>
    </location>
    <ligand>
        <name>ATP</name>
        <dbReference type="ChEBI" id="CHEBI:30616"/>
    </ligand>
</feature>
<evidence type="ECO:0000256" key="8">
    <source>
        <dbReference type="HAMAP-Rule" id="MF_01161"/>
    </source>
</evidence>
<keyword evidence="4 8" id="KW-0819">tRNA processing</keyword>
<dbReference type="InterPro" id="IPR012094">
    <property type="entry name" value="tRNA_Ile_lys_synt"/>
</dbReference>
<dbReference type="SUPFAM" id="SSF82829">
    <property type="entry name" value="MesJ substrate recognition domain-like"/>
    <property type="match status" value="1"/>
</dbReference>
<accession>A0A398BEX1</accession>
<feature type="domain" description="Lysidine-tRNA(Ile) synthetase C-terminal" evidence="9">
    <location>
        <begin position="386"/>
        <end position="459"/>
    </location>
</feature>
<dbReference type="SUPFAM" id="SSF52402">
    <property type="entry name" value="Adenine nucleotide alpha hydrolases-like"/>
    <property type="match status" value="1"/>
</dbReference>
<comment type="catalytic activity">
    <reaction evidence="7 8">
        <text>cytidine(34) in tRNA(Ile2) + L-lysine + ATP = lysidine(34) in tRNA(Ile2) + AMP + diphosphate + H(+)</text>
        <dbReference type="Rhea" id="RHEA:43744"/>
        <dbReference type="Rhea" id="RHEA-COMP:10625"/>
        <dbReference type="Rhea" id="RHEA-COMP:10670"/>
        <dbReference type="ChEBI" id="CHEBI:15378"/>
        <dbReference type="ChEBI" id="CHEBI:30616"/>
        <dbReference type="ChEBI" id="CHEBI:32551"/>
        <dbReference type="ChEBI" id="CHEBI:33019"/>
        <dbReference type="ChEBI" id="CHEBI:82748"/>
        <dbReference type="ChEBI" id="CHEBI:83665"/>
        <dbReference type="ChEBI" id="CHEBI:456215"/>
        <dbReference type="EC" id="6.3.4.19"/>
    </reaction>
</comment>
<proteinExistence type="inferred from homology"/>
<evidence type="ECO:0000313" key="10">
    <source>
        <dbReference type="EMBL" id="RID88562.1"/>
    </source>
</evidence>
<name>A0A398BEX1_9BACI</name>
<gene>
    <name evidence="8 10" type="primary">tilS</name>
    <name evidence="10" type="ORF">D1970_01565</name>
</gene>
<dbReference type="GO" id="GO:0005737">
    <property type="term" value="C:cytoplasm"/>
    <property type="evidence" value="ECO:0007669"/>
    <property type="project" value="UniProtKB-SubCell"/>
</dbReference>
<comment type="similarity">
    <text evidence="8">Belongs to the tRNA(Ile)-lysidine synthase family.</text>
</comment>
<keyword evidence="5 8" id="KW-0547">Nucleotide-binding</keyword>
<evidence type="ECO:0000256" key="3">
    <source>
        <dbReference type="ARBA" id="ARBA00022598"/>
    </source>
</evidence>
<dbReference type="AlphaFoldDB" id="A0A398BEX1"/>
<comment type="function">
    <text evidence="8">Ligates lysine onto the cytidine present at position 34 of the AUA codon-specific tRNA(Ile) that contains the anticodon CAU, in an ATP-dependent manner. Cytidine is converted to lysidine, thus changing the amino acid specificity of the tRNA from methionine to isoleucine.</text>
</comment>
<evidence type="ECO:0000256" key="5">
    <source>
        <dbReference type="ARBA" id="ARBA00022741"/>
    </source>
</evidence>
<dbReference type="Pfam" id="PF01171">
    <property type="entry name" value="ATP_bind_3"/>
    <property type="match status" value="1"/>
</dbReference>
<dbReference type="InterPro" id="IPR012796">
    <property type="entry name" value="Lysidine-tRNA-synth_C"/>
</dbReference>
<dbReference type="Gene3D" id="3.40.50.620">
    <property type="entry name" value="HUPs"/>
    <property type="match status" value="1"/>
</dbReference>
<dbReference type="HAMAP" id="MF_01161">
    <property type="entry name" value="tRNA_Ile_lys_synt"/>
    <property type="match status" value="1"/>
</dbReference>
<comment type="subcellular location">
    <subcellularLocation>
        <location evidence="1 8">Cytoplasm</location>
    </subcellularLocation>
</comment>
<dbReference type="SMART" id="SM00977">
    <property type="entry name" value="TilS_C"/>
    <property type="match status" value="1"/>
</dbReference>
<evidence type="ECO:0000256" key="7">
    <source>
        <dbReference type="ARBA" id="ARBA00048539"/>
    </source>
</evidence>
<dbReference type="PANTHER" id="PTHR43033:SF1">
    <property type="entry name" value="TRNA(ILE)-LYSIDINE SYNTHASE-RELATED"/>
    <property type="match status" value="1"/>
</dbReference>
<dbReference type="CDD" id="cd01992">
    <property type="entry name" value="TilS_N"/>
    <property type="match status" value="1"/>
</dbReference>
<protein>
    <recommendedName>
        <fullName evidence="8">tRNA(Ile)-lysidine synthase</fullName>
        <ecNumber evidence="8">6.3.4.19</ecNumber>
    </recommendedName>
    <alternativeName>
        <fullName evidence="8">tRNA(Ile)-2-lysyl-cytidine synthase</fullName>
    </alternativeName>
    <alternativeName>
        <fullName evidence="8">tRNA(Ile)-lysidine synthetase</fullName>
    </alternativeName>
</protein>
<evidence type="ECO:0000256" key="6">
    <source>
        <dbReference type="ARBA" id="ARBA00022840"/>
    </source>
</evidence>
<dbReference type="GO" id="GO:0005524">
    <property type="term" value="F:ATP binding"/>
    <property type="evidence" value="ECO:0007669"/>
    <property type="project" value="UniProtKB-UniRule"/>
</dbReference>
<dbReference type="Pfam" id="PF11734">
    <property type="entry name" value="TilS_C"/>
    <property type="match status" value="1"/>
</dbReference>
<keyword evidence="2 8" id="KW-0963">Cytoplasm</keyword>
<dbReference type="InterPro" id="IPR014729">
    <property type="entry name" value="Rossmann-like_a/b/a_fold"/>
</dbReference>
<organism evidence="10 11">
    <name type="scientific">Mesobacillus zeae</name>
    <dbReference type="NCBI Taxonomy" id="1917180"/>
    <lineage>
        <taxon>Bacteria</taxon>
        <taxon>Bacillati</taxon>
        <taxon>Bacillota</taxon>
        <taxon>Bacilli</taxon>
        <taxon>Bacillales</taxon>
        <taxon>Bacillaceae</taxon>
        <taxon>Mesobacillus</taxon>
    </lineage>
</organism>
<dbReference type="GO" id="GO:0006400">
    <property type="term" value="P:tRNA modification"/>
    <property type="evidence" value="ECO:0007669"/>
    <property type="project" value="UniProtKB-UniRule"/>
</dbReference>
<evidence type="ECO:0000256" key="4">
    <source>
        <dbReference type="ARBA" id="ARBA00022694"/>
    </source>
</evidence>
<dbReference type="InterPro" id="IPR015262">
    <property type="entry name" value="tRNA_Ile_lys_synt_subst-bd"/>
</dbReference>
<dbReference type="InterPro" id="IPR011063">
    <property type="entry name" value="TilS/TtcA_N"/>
</dbReference>
<dbReference type="OrthoDB" id="9807403at2"/>
<dbReference type="PANTHER" id="PTHR43033">
    <property type="entry name" value="TRNA(ILE)-LYSIDINE SYNTHASE-RELATED"/>
    <property type="match status" value="1"/>
</dbReference>